<organism evidence="7 8">
    <name type="scientific">Streptomyces stramineus</name>
    <dbReference type="NCBI Taxonomy" id="173861"/>
    <lineage>
        <taxon>Bacteria</taxon>
        <taxon>Bacillati</taxon>
        <taxon>Actinomycetota</taxon>
        <taxon>Actinomycetes</taxon>
        <taxon>Kitasatosporales</taxon>
        <taxon>Streptomycetaceae</taxon>
        <taxon>Streptomyces</taxon>
    </lineage>
</organism>
<sequence length="489" mass="49902">MTAAESLATEPTAQDTAQGVLGRRHRALTLGIISVVSLIAFEASAVNTAMPVAARSLDGIELYAFAFSAYFTASLFAMTLSGEWCDRAGPLIPLFTGIAAFGTGLVVAGSAQEMWMFVAGRGVQGIGGGLVIVALYVVVGRAYPERLRPSVMASFSAAWVLPVIVGPLVAGSVTEHIGWRWVFLSIPVLILLPLAVMLPALGALPADERTTSMDRRRILLALAVAAGAGLLQFAGQDLAWTALLPAAAGLALLVPSILRLLPRGTFRAARGLPSVVLLRGIAGGAFLGAESFIPLMLVTERGLSATMAGLSLTGGGLSWALGSFTQSRARLEPYRERLMGLGMLLITASIALAATVLIDGVPVWAVAASWVVGGYGMGLTISSGSVLLLKLSRPGEEGSNAASLQISDALGNIALVGVSGVLFVALGGGATDAGAHTTDAAAPPAAFAVVFLTMAAVALVGAYVTTRLKPQVGVVADSREGCDVSPTAG</sequence>
<dbReference type="PROSITE" id="PS50850">
    <property type="entry name" value="MFS"/>
    <property type="match status" value="1"/>
</dbReference>
<feature type="transmembrane region" description="Helical" evidence="5">
    <location>
        <begin position="218"/>
        <end position="234"/>
    </location>
</feature>
<feature type="transmembrane region" description="Helical" evidence="5">
    <location>
        <begin position="182"/>
        <end position="206"/>
    </location>
</feature>
<dbReference type="PANTHER" id="PTHR23501:SF154">
    <property type="entry name" value="MULTIDRUG-EFFLUX TRANSPORTER RV1634-RELATED"/>
    <property type="match status" value="1"/>
</dbReference>
<comment type="subcellular location">
    <subcellularLocation>
        <location evidence="1">Cell membrane</location>
        <topology evidence="1">Multi-pass membrane protein</topology>
    </subcellularLocation>
</comment>
<comment type="caution">
    <text evidence="7">The sequence shown here is derived from an EMBL/GenBank/DDBJ whole genome shotgun (WGS) entry which is preliminary data.</text>
</comment>
<dbReference type="RefSeq" id="WP_344095782.1">
    <property type="nucleotide sequence ID" value="NZ_BAAAHB010000094.1"/>
</dbReference>
<dbReference type="Gene3D" id="1.20.1720.10">
    <property type="entry name" value="Multidrug resistance protein D"/>
    <property type="match status" value="1"/>
</dbReference>
<dbReference type="Pfam" id="PF07690">
    <property type="entry name" value="MFS_1"/>
    <property type="match status" value="1"/>
</dbReference>
<protein>
    <submittedName>
        <fullName evidence="7">MFS transporter</fullName>
    </submittedName>
</protein>
<accession>A0ABN1AYS9</accession>
<evidence type="ECO:0000256" key="1">
    <source>
        <dbReference type="ARBA" id="ARBA00004651"/>
    </source>
</evidence>
<gene>
    <name evidence="7" type="ORF">GCM10009544_55070</name>
</gene>
<keyword evidence="4 5" id="KW-0472">Membrane</keyword>
<dbReference type="EMBL" id="BAAAHB010000094">
    <property type="protein sequence ID" value="GAA0486709.1"/>
    <property type="molecule type" value="Genomic_DNA"/>
</dbReference>
<dbReference type="InterPro" id="IPR020846">
    <property type="entry name" value="MFS_dom"/>
</dbReference>
<reference evidence="7 8" key="1">
    <citation type="journal article" date="2019" name="Int. J. Syst. Evol. Microbiol.">
        <title>The Global Catalogue of Microorganisms (GCM) 10K type strain sequencing project: providing services to taxonomists for standard genome sequencing and annotation.</title>
        <authorList>
            <consortium name="The Broad Institute Genomics Platform"/>
            <consortium name="The Broad Institute Genome Sequencing Center for Infectious Disease"/>
            <person name="Wu L."/>
            <person name="Ma J."/>
        </authorList>
    </citation>
    <scope>NUCLEOTIDE SEQUENCE [LARGE SCALE GENOMIC DNA]</scope>
    <source>
        <strain evidence="7 8">JCM 10649</strain>
    </source>
</reference>
<proteinExistence type="predicted"/>
<feature type="transmembrane region" description="Helical" evidence="5">
    <location>
        <begin position="303"/>
        <end position="326"/>
    </location>
</feature>
<feature type="transmembrane region" description="Helical" evidence="5">
    <location>
        <begin position="364"/>
        <end position="389"/>
    </location>
</feature>
<name>A0ABN1AYS9_9ACTN</name>
<feature type="transmembrane region" description="Helical" evidence="5">
    <location>
        <begin position="274"/>
        <end position="297"/>
    </location>
</feature>
<feature type="transmembrane region" description="Helical" evidence="5">
    <location>
        <begin position="338"/>
        <end position="358"/>
    </location>
</feature>
<dbReference type="Proteomes" id="UP001499895">
    <property type="component" value="Unassembled WGS sequence"/>
</dbReference>
<evidence type="ECO:0000313" key="8">
    <source>
        <dbReference type="Proteomes" id="UP001499895"/>
    </source>
</evidence>
<feature type="transmembrane region" description="Helical" evidence="5">
    <location>
        <begin position="442"/>
        <end position="464"/>
    </location>
</feature>
<dbReference type="InterPro" id="IPR036259">
    <property type="entry name" value="MFS_trans_sf"/>
</dbReference>
<dbReference type="Gene3D" id="1.20.1250.20">
    <property type="entry name" value="MFS general substrate transporter like domains"/>
    <property type="match status" value="1"/>
</dbReference>
<dbReference type="InterPro" id="IPR011701">
    <property type="entry name" value="MFS"/>
</dbReference>
<evidence type="ECO:0000256" key="5">
    <source>
        <dbReference type="SAM" id="Phobius"/>
    </source>
</evidence>
<keyword evidence="8" id="KW-1185">Reference proteome</keyword>
<keyword evidence="3 5" id="KW-1133">Transmembrane helix</keyword>
<feature type="transmembrane region" description="Helical" evidence="5">
    <location>
        <begin position="151"/>
        <end position="170"/>
    </location>
</feature>
<evidence type="ECO:0000313" key="7">
    <source>
        <dbReference type="EMBL" id="GAA0486709.1"/>
    </source>
</evidence>
<dbReference type="SUPFAM" id="SSF103473">
    <property type="entry name" value="MFS general substrate transporter"/>
    <property type="match status" value="1"/>
</dbReference>
<dbReference type="PANTHER" id="PTHR23501">
    <property type="entry name" value="MAJOR FACILITATOR SUPERFAMILY"/>
    <property type="match status" value="1"/>
</dbReference>
<evidence type="ECO:0000256" key="2">
    <source>
        <dbReference type="ARBA" id="ARBA00022692"/>
    </source>
</evidence>
<evidence type="ECO:0000256" key="4">
    <source>
        <dbReference type="ARBA" id="ARBA00023136"/>
    </source>
</evidence>
<feature type="transmembrane region" description="Helical" evidence="5">
    <location>
        <begin position="409"/>
        <end position="430"/>
    </location>
</feature>
<feature type="domain" description="Major facilitator superfamily (MFS) profile" evidence="6">
    <location>
        <begin position="28"/>
        <end position="473"/>
    </location>
</feature>
<evidence type="ECO:0000259" key="6">
    <source>
        <dbReference type="PROSITE" id="PS50850"/>
    </source>
</evidence>
<feature type="transmembrane region" description="Helical" evidence="5">
    <location>
        <begin position="92"/>
        <end position="111"/>
    </location>
</feature>
<feature type="transmembrane region" description="Helical" evidence="5">
    <location>
        <begin position="27"/>
        <end position="50"/>
    </location>
</feature>
<keyword evidence="2 5" id="KW-0812">Transmembrane</keyword>
<feature type="transmembrane region" description="Helical" evidence="5">
    <location>
        <begin position="62"/>
        <end position="80"/>
    </location>
</feature>
<feature type="transmembrane region" description="Helical" evidence="5">
    <location>
        <begin position="240"/>
        <end position="262"/>
    </location>
</feature>
<feature type="transmembrane region" description="Helical" evidence="5">
    <location>
        <begin position="117"/>
        <end position="139"/>
    </location>
</feature>
<evidence type="ECO:0000256" key="3">
    <source>
        <dbReference type="ARBA" id="ARBA00022989"/>
    </source>
</evidence>